<protein>
    <recommendedName>
        <fullName evidence="9">Helicase domain protein</fullName>
    </recommendedName>
</protein>
<dbReference type="GO" id="GO:0005524">
    <property type="term" value="F:ATP binding"/>
    <property type="evidence" value="ECO:0007669"/>
    <property type="project" value="UniProtKB-KW"/>
</dbReference>
<evidence type="ECO:0000256" key="4">
    <source>
        <dbReference type="ARBA" id="ARBA00022840"/>
    </source>
</evidence>
<dbReference type="GO" id="GO:0004386">
    <property type="term" value="F:helicase activity"/>
    <property type="evidence" value="ECO:0007669"/>
    <property type="project" value="UniProtKB-KW"/>
</dbReference>
<dbReference type="InterPro" id="IPR057342">
    <property type="entry name" value="DEXDc_RapA"/>
</dbReference>
<evidence type="ECO:0000313" key="8">
    <source>
        <dbReference type="EMBL" id="CBX30015.1"/>
    </source>
</evidence>
<dbReference type="InterPro" id="IPR014001">
    <property type="entry name" value="Helicase_ATP-bd"/>
</dbReference>
<dbReference type="InterPro" id="IPR038718">
    <property type="entry name" value="SNF2-like_sf"/>
</dbReference>
<dbReference type="InterPro" id="IPR027417">
    <property type="entry name" value="P-loop_NTPase"/>
</dbReference>
<dbReference type="GO" id="GO:0016787">
    <property type="term" value="F:hydrolase activity"/>
    <property type="evidence" value="ECO:0007669"/>
    <property type="project" value="UniProtKB-KW"/>
</dbReference>
<dbReference type="InterPro" id="IPR049730">
    <property type="entry name" value="SNF2/RAD54-like_C"/>
</dbReference>
<dbReference type="Gene3D" id="3.40.50.10810">
    <property type="entry name" value="Tandem AAA-ATPase domain"/>
    <property type="match status" value="1"/>
</dbReference>
<sequence length="928" mass="107201">MEIKENTIVTVLYRPELGSGEVFRLKEKNGNYQVDVVFERNGQRILETFPENFLTPVPDIFKRYQNGESDNPVDFFLKQLAYQFPLENSGGELSNSKTDLLPHQIILTHQVVNARRRKFLIADEVGLGKTIEVGMIIRELLTREECKRILIVCPAGLTVNWQNEMRDYFRIDFDIFGKDFTDSRANAWERHDLVITSIDTIKKPNRLEKIMAAPDWKLIVFDEAHHLTRKKYGKKIQATQNYRLAEKMKGKTRDLFFLTATPHQGDAYQFWSLIQLLDDQLFEKPEAIHDHRGLLGRVMFRRIKKEATDAYGNPIFMRRQVHTQKFKLSMREQRFYDQLTEYLKEGYNAAGIAEDKTTSQQRAVGFIMATFQKIMSSSPRAIKQALRRRLIALYARKQMALESGFQGSITRAEVSSKIIQYQDLMRKAVIDLLSYARGLIDYTEADAYIAGLKQRLKKRPKFEEEVTHWALDVMESEDEAIEADANIPDEEKKVKELIDLVDEKADRKFDTLIRAIEQIRRENKNDKMIIFTQYLETLYYLKEELGKYYPPEKIAILKGGPLEDKIASCESFWDESGAQFLISTSAGGEGINLQVCRLLFNYDLPWNPMAVEQRIGRIHRYGQTETAQVYNLVAEETIEEQVYKILEEKLLEIASAIGKVDPVTGQVTEDFRSEILGFMGSSTNYNDLYKEALINRNYKRTEQEIAEAINKAKEASEALRQLTQDLSTFNLEYYRELKGKFSLDDLKVFTEKAILRLGGSYIPSGDLIAITVPQVLRDFPRVAARYENVTFSRKISTRKKNVDLLGLGHPLIDALIQYYKSDRVTGDVLNVKGDGIPSCLAVRCFFTVTFEDGSRKEFYEIFNIEGEPPEDQNILITNNHLHDTKQIISQGLEEKAKAHINNKEAMIRSRYEEVLDIRNKCIGIQNIN</sequence>
<dbReference type="PROSITE" id="PS51194">
    <property type="entry name" value="HELICASE_CTER"/>
    <property type="match status" value="1"/>
</dbReference>
<reference evidence="8" key="1">
    <citation type="journal article" date="2011" name="Environ. Microbiol.">
        <title>Genomic insights into the metabolic potential of the polycyclic aromatic hydrocarbon degrading sulfate-reducing Deltaproteobacterium N47.</title>
        <authorList>
            <person name="Bergmann F."/>
            <person name="Selesi D."/>
            <person name="Weinmaier T."/>
            <person name="Tischler P."/>
            <person name="Rattei T."/>
            <person name="Meckenstock R.U."/>
        </authorList>
    </citation>
    <scope>NUCLEOTIDE SEQUENCE</scope>
</reference>
<dbReference type="EMBL" id="FR695874">
    <property type="protein sequence ID" value="CBX30015.1"/>
    <property type="molecule type" value="Genomic_DNA"/>
</dbReference>
<dbReference type="PROSITE" id="PS51192">
    <property type="entry name" value="HELICASE_ATP_BIND_1"/>
    <property type="match status" value="1"/>
</dbReference>
<dbReference type="SMART" id="SM00490">
    <property type="entry name" value="HELICc"/>
    <property type="match status" value="1"/>
</dbReference>
<evidence type="ECO:0000259" key="7">
    <source>
        <dbReference type="PROSITE" id="PS51194"/>
    </source>
</evidence>
<keyword evidence="5" id="KW-0175">Coiled coil</keyword>
<dbReference type="SUPFAM" id="SSF52540">
    <property type="entry name" value="P-loop containing nucleoside triphosphate hydrolases"/>
    <property type="match status" value="2"/>
</dbReference>
<dbReference type="Pfam" id="PF00271">
    <property type="entry name" value="Helicase_C"/>
    <property type="match status" value="1"/>
</dbReference>
<dbReference type="SMART" id="SM00487">
    <property type="entry name" value="DEXDc"/>
    <property type="match status" value="1"/>
</dbReference>
<dbReference type="CDD" id="cd18793">
    <property type="entry name" value="SF2_C_SNF"/>
    <property type="match status" value="1"/>
</dbReference>
<evidence type="ECO:0008006" key="9">
    <source>
        <dbReference type="Google" id="ProtNLM"/>
    </source>
</evidence>
<keyword evidence="1" id="KW-0547">Nucleotide-binding</keyword>
<dbReference type="Pfam" id="PF00176">
    <property type="entry name" value="SNF2-rel_dom"/>
    <property type="match status" value="1"/>
</dbReference>
<feature type="domain" description="Helicase ATP-binding" evidence="6">
    <location>
        <begin position="110"/>
        <end position="280"/>
    </location>
</feature>
<organism evidence="8">
    <name type="scientific">uncultured Desulfobacterium sp</name>
    <dbReference type="NCBI Taxonomy" id="201089"/>
    <lineage>
        <taxon>Bacteria</taxon>
        <taxon>Pseudomonadati</taxon>
        <taxon>Thermodesulfobacteriota</taxon>
        <taxon>Desulfobacteria</taxon>
        <taxon>Desulfobacterales</taxon>
        <taxon>Desulfobacteriaceae</taxon>
        <taxon>Desulfobacterium</taxon>
        <taxon>environmental samples</taxon>
    </lineage>
</organism>
<evidence type="ECO:0000256" key="1">
    <source>
        <dbReference type="ARBA" id="ARBA00022741"/>
    </source>
</evidence>
<name>E1YIG8_9BACT</name>
<evidence type="ECO:0000259" key="6">
    <source>
        <dbReference type="PROSITE" id="PS51192"/>
    </source>
</evidence>
<evidence type="ECO:0000256" key="3">
    <source>
        <dbReference type="ARBA" id="ARBA00022806"/>
    </source>
</evidence>
<dbReference type="AlphaFoldDB" id="E1YIG8"/>
<proteinExistence type="predicted"/>
<keyword evidence="3" id="KW-0347">Helicase</keyword>
<dbReference type="InterPro" id="IPR001650">
    <property type="entry name" value="Helicase_C-like"/>
</dbReference>
<gene>
    <name evidence="8" type="ORF">N47_D28240</name>
</gene>
<keyword evidence="4" id="KW-0067">ATP-binding</keyword>
<evidence type="ECO:0000256" key="5">
    <source>
        <dbReference type="SAM" id="Coils"/>
    </source>
</evidence>
<evidence type="ECO:0000256" key="2">
    <source>
        <dbReference type="ARBA" id="ARBA00022801"/>
    </source>
</evidence>
<feature type="domain" description="Helicase C-terminal" evidence="7">
    <location>
        <begin position="511"/>
        <end position="661"/>
    </location>
</feature>
<feature type="coiled-coil region" evidence="5">
    <location>
        <begin position="691"/>
        <end position="732"/>
    </location>
</feature>
<dbReference type="Gene3D" id="3.40.50.300">
    <property type="entry name" value="P-loop containing nucleotide triphosphate hydrolases"/>
    <property type="match status" value="1"/>
</dbReference>
<dbReference type="PANTHER" id="PTHR10799">
    <property type="entry name" value="SNF2/RAD54 HELICASE FAMILY"/>
    <property type="match status" value="1"/>
</dbReference>
<keyword evidence="2" id="KW-0378">Hydrolase</keyword>
<dbReference type="CDD" id="cd18011">
    <property type="entry name" value="DEXDc_RapA"/>
    <property type="match status" value="1"/>
</dbReference>
<accession>E1YIG8</accession>
<dbReference type="InterPro" id="IPR000330">
    <property type="entry name" value="SNF2_N"/>
</dbReference>